<keyword evidence="1" id="KW-1015">Disulfide bond</keyword>
<dbReference type="InterPro" id="IPR008977">
    <property type="entry name" value="PHM/PNGase_F_dom_sf"/>
</dbReference>
<feature type="non-terminal residue" evidence="3">
    <location>
        <position position="1"/>
    </location>
</feature>
<evidence type="ECO:0000313" key="3">
    <source>
        <dbReference type="EMBL" id="SVE13656.1"/>
    </source>
</evidence>
<dbReference type="EMBL" id="UINC01196589">
    <property type="protein sequence ID" value="SVE13656.1"/>
    <property type="molecule type" value="Genomic_DNA"/>
</dbReference>
<feature type="region of interest" description="Disordered" evidence="2">
    <location>
        <begin position="1"/>
        <end position="22"/>
    </location>
</feature>
<evidence type="ECO:0000256" key="2">
    <source>
        <dbReference type="SAM" id="MobiDB-lite"/>
    </source>
</evidence>
<dbReference type="InterPro" id="IPR014784">
    <property type="entry name" value="Cu2_ascorb_mOase-like_C"/>
</dbReference>
<proteinExistence type="predicted"/>
<name>A0A383B0E6_9ZZZZ</name>
<evidence type="ECO:0000256" key="1">
    <source>
        <dbReference type="ARBA" id="ARBA00023157"/>
    </source>
</evidence>
<protein>
    <submittedName>
        <fullName evidence="3">Uncharacterized protein</fullName>
    </submittedName>
</protein>
<dbReference type="AlphaFoldDB" id="A0A383B0E6"/>
<reference evidence="3" key="1">
    <citation type="submission" date="2018-05" db="EMBL/GenBank/DDBJ databases">
        <authorList>
            <person name="Lanie J.A."/>
            <person name="Ng W.-L."/>
            <person name="Kazmierczak K.M."/>
            <person name="Andrzejewski T.M."/>
            <person name="Davidsen T.M."/>
            <person name="Wayne K.J."/>
            <person name="Tettelin H."/>
            <person name="Glass J.I."/>
            <person name="Rusch D."/>
            <person name="Podicherti R."/>
            <person name="Tsui H.-C.T."/>
            <person name="Winkler M.E."/>
        </authorList>
    </citation>
    <scope>NUCLEOTIDE SEQUENCE</scope>
</reference>
<dbReference type="SUPFAM" id="SSF49742">
    <property type="entry name" value="PHM/PNGase F"/>
    <property type="match status" value="1"/>
</dbReference>
<dbReference type="Gene3D" id="2.60.120.230">
    <property type="match status" value="1"/>
</dbReference>
<accession>A0A383B0E6</accession>
<dbReference type="GO" id="GO:0016715">
    <property type="term" value="F:oxidoreductase activity, acting on paired donors, with incorporation or reduction of molecular oxygen, reduced ascorbate as one donor, and incorporation of one atom of oxygen"/>
    <property type="evidence" value="ECO:0007669"/>
    <property type="project" value="InterPro"/>
</dbReference>
<organism evidence="3">
    <name type="scientific">marine metagenome</name>
    <dbReference type="NCBI Taxonomy" id="408172"/>
    <lineage>
        <taxon>unclassified sequences</taxon>
        <taxon>metagenomes</taxon>
        <taxon>ecological metagenomes</taxon>
    </lineage>
</organism>
<gene>
    <name evidence="3" type="ORF">METZ01_LOCUS466510</name>
</gene>
<sequence length="235" mass="26101">SSTIPPSAQVHEDGTAVEGDGTDVAGSTLLSCVAEGGESGMLPDGFGVLLEKGSMLSFNMHYNKEPVAGSAVTVQSEIGFFVSKEPPRHQVKNDSLYNRGFEIPPNHPNYRIGSSRVLEKDTLLVTLWPHAHHRAIASRYTAFYPDGTEELLLDVPTYDQAWQVTYKYKEPKLLPKGTRIDVDFWYDNTEERGAIRGFDPNLSVGYGERTNDEMQLGFLSYVELEDHDATTNNNN</sequence>